<accession>A0A8J7Z4J6</accession>
<dbReference type="AlphaFoldDB" id="A0A8J7Z4J6"/>
<keyword evidence="2" id="KW-1185">Reference proteome</keyword>
<protein>
    <submittedName>
        <fullName evidence="1">Uncharacterized protein</fullName>
    </submittedName>
</protein>
<evidence type="ECO:0000313" key="2">
    <source>
        <dbReference type="Proteomes" id="UP000646053"/>
    </source>
</evidence>
<reference evidence="1" key="1">
    <citation type="submission" date="2019-12" db="EMBL/GenBank/DDBJ databases">
        <title>High-Quality draft genome sequences of three cyanobacteria isolated from the limestone walls of the Old Cathedral of Coimbra.</title>
        <authorList>
            <person name="Tiago I."/>
            <person name="Soares F."/>
            <person name="Portugal A."/>
        </authorList>
    </citation>
    <scope>NUCLEOTIDE SEQUENCE</scope>
    <source>
        <strain evidence="1">A</strain>
    </source>
</reference>
<dbReference type="RefSeq" id="WP_162425396.1">
    <property type="nucleotide sequence ID" value="NZ_WVIE01000043.1"/>
</dbReference>
<proteinExistence type="predicted"/>
<gene>
    <name evidence="1" type="ORF">GS601_21730</name>
</gene>
<name>A0A8J7Z4J6_9CYAN</name>
<sequence length="256" mass="28590">MHEGVVRDFLNLPGIAGIALIHGRSPENLQGESYPVFYSLDPAFQWDQKEHLSQDIFQVLATIPDGFTLFEFHFSIYQIQIHRLSSAQRSTPTDVEPVLLVIAHDRIDERYPIGLEMLKTSICDNLNGVLTGLNVAMGGASSDDKSTDVSLALAPSIADILGMLNRLSQLTKPYLGTAVIVNYLKSSRSEVAWLQQFSIDRSAQIHFSGDPSQIERALTPQEHQWIRDWVTAFVRRCSHVVRDFGTLVEQAALDEA</sequence>
<dbReference type="EMBL" id="WVIE01000043">
    <property type="protein sequence ID" value="NDJ19874.1"/>
    <property type="molecule type" value="Genomic_DNA"/>
</dbReference>
<dbReference type="Proteomes" id="UP000646053">
    <property type="component" value="Unassembled WGS sequence"/>
</dbReference>
<evidence type="ECO:0000313" key="1">
    <source>
        <dbReference type="EMBL" id="NDJ19874.1"/>
    </source>
</evidence>
<comment type="caution">
    <text evidence="1">The sequence shown here is derived from an EMBL/GenBank/DDBJ whole genome shotgun (WGS) entry which is preliminary data.</text>
</comment>
<organism evidence="1 2">
    <name type="scientific">Myxacorys almedinensis A</name>
    <dbReference type="NCBI Taxonomy" id="2690445"/>
    <lineage>
        <taxon>Bacteria</taxon>
        <taxon>Bacillati</taxon>
        <taxon>Cyanobacteriota</taxon>
        <taxon>Cyanophyceae</taxon>
        <taxon>Leptolyngbyales</taxon>
        <taxon>Leptolyngbyaceae</taxon>
        <taxon>Myxacorys</taxon>
        <taxon>Myxacorys almedinensis</taxon>
    </lineage>
</organism>